<keyword evidence="4" id="KW-1133">Transmembrane helix</keyword>
<dbReference type="InterPro" id="IPR007110">
    <property type="entry name" value="Ig-like_dom"/>
</dbReference>
<feature type="compositionally biased region" description="Polar residues" evidence="3">
    <location>
        <begin position="542"/>
        <end position="551"/>
    </location>
</feature>
<dbReference type="InterPro" id="IPR036179">
    <property type="entry name" value="Ig-like_dom_sf"/>
</dbReference>
<dbReference type="SMART" id="SM00409">
    <property type="entry name" value="IG"/>
    <property type="match status" value="4"/>
</dbReference>
<dbReference type="GO" id="GO:0005178">
    <property type="term" value="F:integrin binding"/>
    <property type="evidence" value="ECO:0007669"/>
    <property type="project" value="InterPro"/>
</dbReference>
<evidence type="ECO:0000256" key="4">
    <source>
        <dbReference type="SAM" id="Phobius"/>
    </source>
</evidence>
<dbReference type="SUPFAM" id="SSF48726">
    <property type="entry name" value="Immunoglobulin"/>
    <property type="match status" value="5"/>
</dbReference>
<dbReference type="Pfam" id="PF07679">
    <property type="entry name" value="I-set"/>
    <property type="match status" value="1"/>
</dbReference>
<dbReference type="Gene3D" id="2.60.40.10">
    <property type="entry name" value="Immunoglobulins"/>
    <property type="match status" value="5"/>
</dbReference>
<proteinExistence type="predicted"/>
<dbReference type="Proteomes" id="UP000824540">
    <property type="component" value="Unassembled WGS sequence"/>
</dbReference>
<organism evidence="6 7">
    <name type="scientific">Albula glossodonta</name>
    <name type="common">roundjaw bonefish</name>
    <dbReference type="NCBI Taxonomy" id="121402"/>
    <lineage>
        <taxon>Eukaryota</taxon>
        <taxon>Metazoa</taxon>
        <taxon>Chordata</taxon>
        <taxon>Craniata</taxon>
        <taxon>Vertebrata</taxon>
        <taxon>Euteleostomi</taxon>
        <taxon>Actinopterygii</taxon>
        <taxon>Neopterygii</taxon>
        <taxon>Teleostei</taxon>
        <taxon>Albuliformes</taxon>
        <taxon>Albulidae</taxon>
        <taxon>Albula</taxon>
    </lineage>
</organism>
<evidence type="ECO:0000313" key="7">
    <source>
        <dbReference type="Proteomes" id="UP000824540"/>
    </source>
</evidence>
<reference evidence="6" key="1">
    <citation type="thesis" date="2021" institute="BYU ScholarsArchive" country="Provo, UT, USA">
        <title>Applications of and Algorithms for Genome Assembly and Genomic Analyses with an Emphasis on Marine Teleosts.</title>
        <authorList>
            <person name="Pickett B.D."/>
        </authorList>
    </citation>
    <scope>NUCLEOTIDE SEQUENCE</scope>
    <source>
        <strain evidence="6">HI-2016</strain>
    </source>
</reference>
<feature type="domain" description="Ig-like" evidence="5">
    <location>
        <begin position="93"/>
        <end position="198"/>
    </location>
</feature>
<dbReference type="InterPro" id="IPR003599">
    <property type="entry name" value="Ig_sub"/>
</dbReference>
<dbReference type="FunFam" id="2.60.40.10:FF:000032">
    <property type="entry name" value="palladin isoform X1"/>
    <property type="match status" value="1"/>
</dbReference>
<dbReference type="PROSITE" id="PS50835">
    <property type="entry name" value="IG_LIKE"/>
    <property type="match status" value="3"/>
</dbReference>
<gene>
    <name evidence="6" type="ORF">JZ751_013049</name>
</gene>
<protein>
    <recommendedName>
        <fullName evidence="5">Ig-like domain-containing protein</fullName>
    </recommendedName>
</protein>
<keyword evidence="2" id="KW-0393">Immunoglobulin domain</keyword>
<dbReference type="InterPro" id="IPR013098">
    <property type="entry name" value="Ig_I-set"/>
</dbReference>
<feature type="domain" description="Ig-like" evidence="5">
    <location>
        <begin position="202"/>
        <end position="286"/>
    </location>
</feature>
<dbReference type="SMART" id="SM00408">
    <property type="entry name" value="IGc2"/>
    <property type="match status" value="3"/>
</dbReference>
<keyword evidence="4" id="KW-0472">Membrane</keyword>
<evidence type="ECO:0000259" key="5">
    <source>
        <dbReference type="PROSITE" id="PS50835"/>
    </source>
</evidence>
<name>A0A8T2NX27_9TELE</name>
<feature type="domain" description="Ig-like" evidence="5">
    <location>
        <begin position="386"/>
        <end position="491"/>
    </location>
</feature>
<dbReference type="Pfam" id="PF13927">
    <property type="entry name" value="Ig_3"/>
    <property type="match status" value="2"/>
</dbReference>
<dbReference type="GO" id="GO:0007155">
    <property type="term" value="P:cell adhesion"/>
    <property type="evidence" value="ECO:0007669"/>
    <property type="project" value="InterPro"/>
</dbReference>
<keyword evidence="4" id="KW-0812">Transmembrane</keyword>
<evidence type="ECO:0000313" key="6">
    <source>
        <dbReference type="EMBL" id="KAG9343671.1"/>
    </source>
</evidence>
<feature type="non-terminal residue" evidence="6">
    <location>
        <position position="1"/>
    </location>
</feature>
<dbReference type="AlphaFoldDB" id="A0A8T2NX27"/>
<keyword evidence="1" id="KW-1015">Disulfide bond</keyword>
<accession>A0A8T2NX27</accession>
<evidence type="ECO:0000256" key="1">
    <source>
        <dbReference type="ARBA" id="ARBA00023157"/>
    </source>
</evidence>
<dbReference type="PANTHER" id="PTHR13771">
    <property type="entry name" value="INTERCELLULAR ADHESION MOLECULE"/>
    <property type="match status" value="1"/>
</dbReference>
<dbReference type="InterPro" id="IPR047012">
    <property type="entry name" value="ICAM_VCAM"/>
</dbReference>
<evidence type="ECO:0000256" key="3">
    <source>
        <dbReference type="SAM" id="MobiDB-lite"/>
    </source>
</evidence>
<feature type="transmembrane region" description="Helical" evidence="4">
    <location>
        <begin position="496"/>
        <end position="522"/>
    </location>
</feature>
<sequence length="566" mass="62194">AQDCPLHLTTSTVVVRYGDPVSVNCTVSEDHMGIGWEASEGSGPVTNNVQFVTWSLKHLTIWDIKPQCYVNFLKNGTYKQCEQELKVIVYKTPDSISICAVNHTGPMLEGKQYQLQCEVQNIAPVQNLTVKWYKGETLEDQTTYDDLTKTPVNVSSTLLITPTSTDDGAQYSCVAELELGPEGPELHPADTSEPLTITVHYPPAEVDAFEDKVVNLGETVILRCSSQGNPLPVSNWSYSPVANVEEIHDGGVSLLEISSASVQNTGNYTCSAQNKIGKVSKVVRLTVKSHHTYINGCPIQLEPETVVVRYGDPASANCTVSEDHMGIGWEASEGSVDMKQDVQFITWRLENLTDWEIEPKCFVNFMINAKPQQCEKELKVIVYKTPDSVSISAVNHTGPMLEGEQYQLQCEVQNIAPVQNLTVKWYKGETLENQTTYDDLTKTPVNVSSTLLITPTSTDDGAQYSCVAELELGPEGPEPHCANTSEPLTITVHFDYLPLIAGIVAIAVVIISAIFIFIYSIYYKNTRMGQYDLKGGKSNAQNGNVAQNGKDSSLPMKKLTQPCGHV</sequence>
<feature type="region of interest" description="Disordered" evidence="3">
    <location>
        <begin position="542"/>
        <end position="566"/>
    </location>
</feature>
<keyword evidence="7" id="KW-1185">Reference proteome</keyword>
<dbReference type="EMBL" id="JAFBMS010000022">
    <property type="protein sequence ID" value="KAG9343671.1"/>
    <property type="molecule type" value="Genomic_DNA"/>
</dbReference>
<comment type="caution">
    <text evidence="6">The sequence shown here is derived from an EMBL/GenBank/DDBJ whole genome shotgun (WGS) entry which is preliminary data.</text>
</comment>
<dbReference type="PANTHER" id="PTHR13771:SF9">
    <property type="entry name" value="INTERCELLULAR ADHESION MOLECULE 5"/>
    <property type="match status" value="1"/>
</dbReference>
<dbReference type="OrthoDB" id="5843397at2759"/>
<dbReference type="InterPro" id="IPR003598">
    <property type="entry name" value="Ig_sub2"/>
</dbReference>
<dbReference type="InterPro" id="IPR013783">
    <property type="entry name" value="Ig-like_fold"/>
</dbReference>
<evidence type="ECO:0000256" key="2">
    <source>
        <dbReference type="ARBA" id="ARBA00023319"/>
    </source>
</evidence>